<organism evidence="2 3">
    <name type="scientific">Dyadobacter luteus</name>
    <dbReference type="NCBI Taxonomy" id="2259619"/>
    <lineage>
        <taxon>Bacteria</taxon>
        <taxon>Pseudomonadati</taxon>
        <taxon>Bacteroidota</taxon>
        <taxon>Cytophagia</taxon>
        <taxon>Cytophagales</taxon>
        <taxon>Spirosomataceae</taxon>
        <taxon>Dyadobacter</taxon>
    </lineage>
</organism>
<protein>
    <recommendedName>
        <fullName evidence="1">MobA/VirD2-like nuclease domain-containing protein</fullName>
    </recommendedName>
</protein>
<dbReference type="OrthoDB" id="915634at2"/>
<dbReference type="Proteomes" id="UP000256373">
    <property type="component" value="Unassembled WGS sequence"/>
</dbReference>
<gene>
    <name evidence="2" type="ORF">DSL64_02830</name>
</gene>
<keyword evidence="3" id="KW-1185">Reference proteome</keyword>
<evidence type="ECO:0000313" key="2">
    <source>
        <dbReference type="EMBL" id="REA64498.1"/>
    </source>
</evidence>
<feature type="domain" description="MobA/VirD2-like nuclease" evidence="1">
    <location>
        <begin position="37"/>
        <end position="151"/>
    </location>
</feature>
<dbReference type="InterPro" id="IPR005094">
    <property type="entry name" value="Endonuclease_MobA/VirD2"/>
</dbReference>
<dbReference type="AlphaFoldDB" id="A0A3D8YI43"/>
<evidence type="ECO:0000313" key="3">
    <source>
        <dbReference type="Proteomes" id="UP000256373"/>
    </source>
</evidence>
<comment type="caution">
    <text evidence="2">The sequence shown here is derived from an EMBL/GenBank/DDBJ whole genome shotgun (WGS) entry which is preliminary data.</text>
</comment>
<proteinExistence type="predicted"/>
<accession>A0A3D8YI43</accession>
<reference evidence="2 3" key="1">
    <citation type="submission" date="2018-07" db="EMBL/GenBank/DDBJ databases">
        <title>Dyadobacter roseus sp. nov., isolated from rose rhizosphere soil.</title>
        <authorList>
            <person name="Chen L."/>
        </authorList>
    </citation>
    <scope>NUCLEOTIDE SEQUENCE [LARGE SCALE GENOMIC DNA]</scope>
    <source>
        <strain evidence="2 3">RS19</strain>
    </source>
</reference>
<name>A0A3D8YI43_9BACT</name>
<evidence type="ECO:0000259" key="1">
    <source>
        <dbReference type="Pfam" id="PF03432"/>
    </source>
</evidence>
<dbReference type="RefSeq" id="WP_115829106.1">
    <property type="nucleotide sequence ID" value="NZ_QNUL01000001.1"/>
</dbReference>
<dbReference type="EMBL" id="QNUL01000001">
    <property type="protein sequence ID" value="REA64498.1"/>
    <property type="molecule type" value="Genomic_DNA"/>
</dbReference>
<sequence length="423" mass="48432">MVVTIDYVNSFKRALVYNERKVSSGQAALLDAGGFLKEVKDLSMKEKIDRFQMRADMNILAKRHCVHMSLNFSPNDQLTDRKLKAIAATYLKLIGFRYQPYLLYRHEDAGHPHLHLITSNIRSDGTQISLYYKANSVLNPARQKIEKDFRLIRAEGRKLVLTSISSTAANYGKIPTNQAIQNVLNQTLDSYSYTSVQELNAVLISYNVKVYVKHRPEHQDKVLGLWYYILDKEGRWRSAPISSNDLAENARWQYLCQRFEANLINRNKGQARIKNEIDFLLSTQTNTVGQFICQLEEKGIRAVFQRNQIRRVYSLTYVDFQTKYVFDAKVLGPHYSAGYIASCCSLQTAADLDLKAFQKQEQHSAGGDFESVSIALSGSSDRPRDGNAKREADFLFNLFNKVHGYSNNGLVKKKKSRKRRKVS</sequence>
<dbReference type="Pfam" id="PF03432">
    <property type="entry name" value="Relaxase"/>
    <property type="match status" value="1"/>
</dbReference>